<keyword evidence="2" id="KW-1185">Reference proteome</keyword>
<dbReference type="Proteomes" id="UP000240688">
    <property type="component" value="Segment"/>
</dbReference>
<dbReference type="EMBL" id="MG018928">
    <property type="protein sequence ID" value="ATW58130.1"/>
    <property type="molecule type" value="Genomic_DNA"/>
</dbReference>
<proteinExistence type="predicted"/>
<protein>
    <submittedName>
        <fullName evidence="1">Uncharacterized protein</fullName>
    </submittedName>
</protein>
<organism evidence="1 2">
    <name type="scientific">Pseudomonas phage inbricus</name>
    <dbReference type="NCBI Taxonomy" id="2048976"/>
    <lineage>
        <taxon>Viruses</taxon>
        <taxon>Duplodnaviria</taxon>
        <taxon>Heunggongvirae</taxon>
        <taxon>Uroviricota</taxon>
        <taxon>Caudoviricetes</taxon>
        <taxon>Schitoviridae</taxon>
        <taxon>Rothmandenesvirinae</taxon>
        <taxon>Inbricusvirus</taxon>
        <taxon>Inbricusvirus inbricus</taxon>
    </lineage>
</organism>
<gene>
    <name evidence="1" type="ORF">CNR35_00034</name>
</gene>
<reference evidence="2" key="1">
    <citation type="submission" date="2017-09" db="EMBL/GenBank/DDBJ databases">
        <authorList>
            <person name="Djurhuus A.M."/>
            <person name="Carstens A.B."/>
            <person name="Hansen L.H."/>
        </authorList>
    </citation>
    <scope>NUCLEOTIDE SEQUENCE [LARGE SCALE GENOMIC DNA]</scope>
</reference>
<sequence length="400" mass="41769">MNTRTPFDTGNSCCTANNDQIVDHLLGNAYQVVKFVAMRMPYIKTLSDNIDKLIAIADSLDKLNALQAKLPELLALREKLTQLMALYDHLDELLLISSNMTPLLTLYDNLDKINTLYTNIVAIQTVAQNIQAVLTVHNNIAAILNVNTNMAAVQNVDTNMASVKAVSTDMTSVKTVATNIASVNNVSTNMATIKAVEAKLPELSNISTNLDAALADNTAFKSATGSSKIGHTPTTGGATTVEAELKAIRTLAAGKQNPATTLSGYGITDAYTKTEADGRYAAKSTTLGGYGITDGAQKTAVVGGGGDPAAKTGRALATYVTSPATRPVQHSVLVAAVAGGAIRFVITCRKASGQPEVVLGAYEFTASGAGNVVGASAVVPAGWEVKVDATNATLNSWTEF</sequence>
<name>A0A2H4P7W3_9CAUD</name>
<accession>A0A2H4P7W3</accession>
<evidence type="ECO:0000313" key="1">
    <source>
        <dbReference type="EMBL" id="ATW58130.1"/>
    </source>
</evidence>
<evidence type="ECO:0000313" key="2">
    <source>
        <dbReference type="Proteomes" id="UP000240688"/>
    </source>
</evidence>